<dbReference type="RefSeq" id="WP_041998232.1">
    <property type="nucleotide sequence ID" value="NZ_CDBT01000041.1"/>
</dbReference>
<reference evidence="1 2" key="1">
    <citation type="submission" date="2024-09" db="EMBL/GenBank/DDBJ databases">
        <title>Aeromonas strains Genome sequencing and assembly.</title>
        <authorList>
            <person name="Hu X."/>
            <person name="Tang B."/>
        </authorList>
    </citation>
    <scope>NUCLEOTIDE SEQUENCE [LARGE SCALE GENOMIC DNA]</scope>
    <source>
        <strain evidence="1 2">NB23SCDHY001</strain>
    </source>
</reference>
<organism evidence="1 2">
    <name type="scientific">Aeromonas bivalvium</name>
    <dbReference type="NCBI Taxonomy" id="440079"/>
    <lineage>
        <taxon>Bacteria</taxon>
        <taxon>Pseudomonadati</taxon>
        <taxon>Pseudomonadota</taxon>
        <taxon>Gammaproteobacteria</taxon>
        <taxon>Aeromonadales</taxon>
        <taxon>Aeromonadaceae</taxon>
        <taxon>Aeromonas</taxon>
    </lineage>
</organism>
<sequence length="313" mass="34153">MIDFTHPAWQAFARELLAQARVRVRDRNLQPLVALLRDNQLLHSLGGQQVELTPAGRRYLQRELTLASLACAPPSPEEWIHGQGWQLKERVNRDVLAALYRKGGQPFSAAEQIDFEDKGVGLCADAALRLRASRPFSLFLQGGQLLDAGPWLQTLGEVSLPERSLTGLGKLIWPGDEPARLITTECLGVFAELALPDDALLAWAPCEALHLLAPLLAALPPGVSWHHVTDLDPAGAARVQALAARFARPASWWLPRDLAPFMATYATSLADHRGWEPSQLPQALCRACHPLIAAQQGLGAEVMALALTWQALG</sequence>
<evidence type="ECO:0000313" key="2">
    <source>
        <dbReference type="Proteomes" id="UP001630969"/>
    </source>
</evidence>
<dbReference type="Proteomes" id="UP001630969">
    <property type="component" value="Unassembled WGS sequence"/>
</dbReference>
<name>A0ABW9GLD2_9GAMM</name>
<accession>A0ABW9GLD2</accession>
<comment type="caution">
    <text evidence="1">The sequence shown here is derived from an EMBL/GenBank/DDBJ whole genome shotgun (WGS) entry which is preliminary data.</text>
</comment>
<dbReference type="EMBL" id="JBGXBU010000001">
    <property type="protein sequence ID" value="MFM4891958.1"/>
    <property type="molecule type" value="Genomic_DNA"/>
</dbReference>
<evidence type="ECO:0000313" key="1">
    <source>
        <dbReference type="EMBL" id="MFM4891958.1"/>
    </source>
</evidence>
<proteinExistence type="predicted"/>
<evidence type="ECO:0008006" key="3">
    <source>
        <dbReference type="Google" id="ProtNLM"/>
    </source>
</evidence>
<keyword evidence="2" id="KW-1185">Reference proteome</keyword>
<dbReference type="GeneID" id="97219149"/>
<gene>
    <name evidence="1" type="ORF">ACEUDJ_03580</name>
</gene>
<protein>
    <recommendedName>
        <fullName evidence="3">DUF2399 domain-containing protein</fullName>
    </recommendedName>
</protein>